<proteinExistence type="inferred from homology"/>
<evidence type="ECO:0000256" key="2">
    <source>
        <dbReference type="ARBA" id="ARBA00009457"/>
    </source>
</evidence>
<dbReference type="Pfam" id="PF14617">
    <property type="entry name" value="CMS1"/>
    <property type="match status" value="1"/>
</dbReference>
<dbReference type="Gene3D" id="3.40.50.300">
    <property type="entry name" value="P-loop containing nucleotide triphosphate hydrolases"/>
    <property type="match status" value="1"/>
</dbReference>
<dbReference type="InterPro" id="IPR005045">
    <property type="entry name" value="CDC50/LEM3_fam"/>
</dbReference>
<evidence type="ECO:0000256" key="4">
    <source>
        <dbReference type="ARBA" id="ARBA00022989"/>
    </source>
</evidence>
<dbReference type="AlphaFoldDB" id="A0A5C6PQK7"/>
<dbReference type="Proteomes" id="UP000324091">
    <property type="component" value="Chromosome 1"/>
</dbReference>
<dbReference type="GO" id="GO:0005783">
    <property type="term" value="C:endoplasmic reticulum"/>
    <property type="evidence" value="ECO:0007669"/>
    <property type="project" value="TreeGrafter"/>
</dbReference>
<keyword evidence="3 7" id="KW-0812">Transmembrane</keyword>
<dbReference type="PANTHER" id="PTHR10926:SF68">
    <property type="entry name" value="CELL CYCLE CONTROL PROTEIN"/>
    <property type="match status" value="1"/>
</dbReference>
<comment type="similarity">
    <text evidence="2">Belongs to the CDC50/LEM3 family.</text>
</comment>
<feature type="transmembrane region" description="Helical" evidence="7">
    <location>
        <begin position="263"/>
        <end position="283"/>
    </location>
</feature>
<dbReference type="InterPro" id="IPR027417">
    <property type="entry name" value="P-loop_NTPase"/>
</dbReference>
<evidence type="ECO:0000256" key="6">
    <source>
        <dbReference type="SAM" id="MobiDB-lite"/>
    </source>
</evidence>
<evidence type="ECO:0000313" key="9">
    <source>
        <dbReference type="Proteomes" id="UP000324091"/>
    </source>
</evidence>
<organism evidence="8 9">
    <name type="scientific">Takifugu flavidus</name>
    <name type="common">sansaifugu</name>
    <dbReference type="NCBI Taxonomy" id="433684"/>
    <lineage>
        <taxon>Eukaryota</taxon>
        <taxon>Metazoa</taxon>
        <taxon>Chordata</taxon>
        <taxon>Craniata</taxon>
        <taxon>Vertebrata</taxon>
        <taxon>Euteleostomi</taxon>
        <taxon>Actinopterygii</taxon>
        <taxon>Neopterygii</taxon>
        <taxon>Teleostei</taxon>
        <taxon>Neoteleostei</taxon>
        <taxon>Acanthomorphata</taxon>
        <taxon>Eupercaria</taxon>
        <taxon>Tetraodontiformes</taxon>
        <taxon>Tetradontoidea</taxon>
        <taxon>Tetraodontidae</taxon>
        <taxon>Takifugu</taxon>
    </lineage>
</organism>
<reference evidence="8 9" key="1">
    <citation type="submission" date="2019-04" db="EMBL/GenBank/DDBJ databases">
        <title>Chromosome genome assembly for Takifugu flavidus.</title>
        <authorList>
            <person name="Xiao S."/>
        </authorList>
    </citation>
    <scope>NUCLEOTIDE SEQUENCE [LARGE SCALE GENOMIC DNA]</scope>
    <source>
        <strain evidence="8">HTHZ2018</strain>
        <tissue evidence="8">Muscle</tissue>
    </source>
</reference>
<evidence type="ECO:0000313" key="8">
    <source>
        <dbReference type="EMBL" id="TWW81078.1"/>
    </source>
</evidence>
<evidence type="ECO:0000256" key="1">
    <source>
        <dbReference type="ARBA" id="ARBA00004370"/>
    </source>
</evidence>
<evidence type="ECO:0000256" key="7">
    <source>
        <dbReference type="SAM" id="Phobius"/>
    </source>
</evidence>
<evidence type="ECO:0000256" key="5">
    <source>
        <dbReference type="ARBA" id="ARBA00023136"/>
    </source>
</evidence>
<dbReference type="GO" id="GO:0005886">
    <property type="term" value="C:plasma membrane"/>
    <property type="evidence" value="ECO:0007669"/>
    <property type="project" value="TreeGrafter"/>
</dbReference>
<protein>
    <submittedName>
        <fullName evidence="8">Cell cycle control protein 50A P4-ATPase flippase complex beta subunit TMEM30A</fullName>
    </submittedName>
</protein>
<dbReference type="EMBL" id="RHFK02000001">
    <property type="protein sequence ID" value="TWW81078.1"/>
    <property type="molecule type" value="Genomic_DNA"/>
</dbReference>
<comment type="caution">
    <text evidence="8">The sequence shown here is derived from an EMBL/GenBank/DDBJ whole genome shotgun (WGS) entry which is preliminary data.</text>
</comment>
<feature type="compositionally biased region" description="Acidic residues" evidence="6">
    <location>
        <begin position="11"/>
        <end position="21"/>
    </location>
</feature>
<dbReference type="GO" id="GO:0045332">
    <property type="term" value="P:phospholipid translocation"/>
    <property type="evidence" value="ECO:0007669"/>
    <property type="project" value="TreeGrafter"/>
</dbReference>
<dbReference type="GO" id="GO:0005794">
    <property type="term" value="C:Golgi apparatus"/>
    <property type="evidence" value="ECO:0007669"/>
    <property type="project" value="TreeGrafter"/>
</dbReference>
<evidence type="ECO:0000256" key="3">
    <source>
        <dbReference type="ARBA" id="ARBA00022692"/>
    </source>
</evidence>
<accession>A0A5C6PQK7</accession>
<gene>
    <name evidence="8" type="ORF">D4764_01G0008930</name>
</gene>
<feature type="transmembrane region" description="Helical" evidence="7">
    <location>
        <begin position="564"/>
        <end position="589"/>
    </location>
</feature>
<name>A0A5C6PQK7_9TELE</name>
<dbReference type="Pfam" id="PF03381">
    <property type="entry name" value="CDC50"/>
    <property type="match status" value="1"/>
</dbReference>
<dbReference type="InterPro" id="IPR032704">
    <property type="entry name" value="Cms1"/>
</dbReference>
<sequence length="600" mass="67665">MAEGRVPDGNTPEEDVTEDQTDQASKAAKRKRPAEKRATKKKKGEQKKKTITDVLASSKPKAGSPADLQNLVTQYFSDKRSVIEQEDLRLSDSCFLSCNDLTHTLSSYLKQVCPKWAKIQKNHTEKSSVVLLIVCSSALRAIELIKQLTTFKGAAKTIKLFAKHIKIEEQVKLLQKGVTHIGVGTPGRVSALIENDGLNLKSLRYLVLDWNWRDQKLRRMVDIPEGPVMNPVKEEPFSRRPDNSAFKQQRLPAWTPMLTARSVLPFLYFTGLICLLLGIWLILTVQTIQEIKLDYTEAGTCDKCFAKRKDVSLAGESCSCTVTFAIEKMFKGDVFVYYGLKNFHQNLRRYMDSRDDTQTAGRKRNLKNPSSYCKPFVRDQNGSPIAPCGAVANSIFNGKGIAHSHTPTPITGDFIPSLFPDSFSLTHYGSRGPVPVTLLRRGIAWYTDKNIKYRNPNTENMTLAQAFNGTVQPLYWQRPVYEFDADPSNNGFINEDLIVWMREAAFPNFKKLYGVLHRSRNPFKNGLPVGNYSIHINYNFPVQPFQGRKEVVLTTLTWFGGPNYFLPIAYLVTGSVVLLMAVALTAIWWKFGKNGKNMEG</sequence>
<keyword evidence="9" id="KW-1185">Reference proteome</keyword>
<feature type="compositionally biased region" description="Basic residues" evidence="6">
    <location>
        <begin position="27"/>
        <end position="46"/>
    </location>
</feature>
<dbReference type="SUPFAM" id="SSF52540">
    <property type="entry name" value="P-loop containing nucleoside triphosphate hydrolases"/>
    <property type="match status" value="1"/>
</dbReference>
<keyword evidence="5 7" id="KW-0472">Membrane</keyword>
<comment type="subcellular location">
    <subcellularLocation>
        <location evidence="1">Membrane</location>
    </subcellularLocation>
</comment>
<keyword evidence="4 7" id="KW-1133">Transmembrane helix</keyword>
<feature type="region of interest" description="Disordered" evidence="6">
    <location>
        <begin position="1"/>
        <end position="65"/>
    </location>
</feature>
<dbReference type="PANTHER" id="PTHR10926">
    <property type="entry name" value="CELL CYCLE CONTROL PROTEIN 50"/>
    <property type="match status" value="1"/>
</dbReference>